<keyword evidence="2" id="KW-0812">Transmembrane</keyword>
<feature type="transmembrane region" description="Helical" evidence="2">
    <location>
        <begin position="312"/>
        <end position="333"/>
    </location>
</feature>
<evidence type="ECO:0000256" key="1">
    <source>
        <dbReference type="SAM" id="MobiDB-lite"/>
    </source>
</evidence>
<dbReference type="EMBL" id="GL377307">
    <property type="protein sequence ID" value="EFI95978.1"/>
    <property type="molecule type" value="Genomic_DNA"/>
</dbReference>
<dbReference type="GeneID" id="9592526"/>
<feature type="compositionally biased region" description="Basic and acidic residues" evidence="1">
    <location>
        <begin position="75"/>
        <end position="84"/>
    </location>
</feature>
<name>D8Q761_SCHCM</name>
<evidence type="ECO:0000259" key="3">
    <source>
        <dbReference type="Pfam" id="PF20153"/>
    </source>
</evidence>
<dbReference type="Proteomes" id="UP000007431">
    <property type="component" value="Unassembled WGS sequence"/>
</dbReference>
<dbReference type="InParanoid" id="D8Q761"/>
<dbReference type="VEuPathDB" id="FungiDB:SCHCODRAFT_02668946"/>
<evidence type="ECO:0000313" key="5">
    <source>
        <dbReference type="Proteomes" id="UP000007431"/>
    </source>
</evidence>
<dbReference type="Pfam" id="PF20153">
    <property type="entry name" value="DUF6535"/>
    <property type="match status" value="1"/>
</dbReference>
<keyword evidence="2" id="KW-1133">Transmembrane helix</keyword>
<feature type="compositionally biased region" description="Basic and acidic residues" evidence="1">
    <location>
        <begin position="47"/>
        <end position="64"/>
    </location>
</feature>
<feature type="compositionally biased region" description="Polar residues" evidence="1">
    <location>
        <begin position="100"/>
        <end position="117"/>
    </location>
</feature>
<proteinExistence type="predicted"/>
<evidence type="ECO:0000313" key="4">
    <source>
        <dbReference type="EMBL" id="EFI95978.1"/>
    </source>
</evidence>
<feature type="transmembrane region" description="Helical" evidence="2">
    <location>
        <begin position="249"/>
        <end position="272"/>
    </location>
</feature>
<dbReference type="OrthoDB" id="3219854at2759"/>
<feature type="transmembrane region" description="Helical" evidence="2">
    <location>
        <begin position="339"/>
        <end position="364"/>
    </location>
</feature>
<protein>
    <recommendedName>
        <fullName evidence="3">DUF6535 domain-containing protein</fullName>
    </recommendedName>
</protein>
<dbReference type="InterPro" id="IPR045338">
    <property type="entry name" value="DUF6535"/>
</dbReference>
<dbReference type="RefSeq" id="XP_003030881.1">
    <property type="nucleotide sequence ID" value="XM_003030835.1"/>
</dbReference>
<organism evidence="5">
    <name type="scientific">Schizophyllum commune (strain H4-8 / FGSC 9210)</name>
    <name type="common">Split gill fungus</name>
    <dbReference type="NCBI Taxonomy" id="578458"/>
    <lineage>
        <taxon>Eukaryota</taxon>
        <taxon>Fungi</taxon>
        <taxon>Dikarya</taxon>
        <taxon>Basidiomycota</taxon>
        <taxon>Agaricomycotina</taxon>
        <taxon>Agaricomycetes</taxon>
        <taxon>Agaricomycetidae</taxon>
        <taxon>Agaricales</taxon>
        <taxon>Schizophyllaceae</taxon>
        <taxon>Schizophyllum</taxon>
    </lineage>
</organism>
<evidence type="ECO:0000256" key="2">
    <source>
        <dbReference type="SAM" id="Phobius"/>
    </source>
</evidence>
<keyword evidence="2" id="KW-0472">Membrane</keyword>
<gene>
    <name evidence="4" type="ORF">SCHCODRAFT_235308</name>
</gene>
<feature type="compositionally biased region" description="Polar residues" evidence="1">
    <location>
        <begin position="10"/>
        <end position="29"/>
    </location>
</feature>
<dbReference type="KEGG" id="scm:SCHCO_02668946"/>
<accession>D8Q761</accession>
<dbReference type="AlphaFoldDB" id="D8Q761"/>
<feature type="region of interest" description="Disordered" evidence="1">
    <location>
        <begin position="1"/>
        <end position="123"/>
    </location>
</feature>
<feature type="domain" description="DUF6535" evidence="3">
    <location>
        <begin position="183"/>
        <end position="332"/>
    </location>
</feature>
<dbReference type="eggNOG" id="ENOG502SNQJ">
    <property type="taxonomic scope" value="Eukaryota"/>
</dbReference>
<keyword evidence="5" id="KW-1185">Reference proteome</keyword>
<reference evidence="4 5" key="1">
    <citation type="journal article" date="2010" name="Nat. Biotechnol.">
        <title>Genome sequence of the model mushroom Schizophyllum commune.</title>
        <authorList>
            <person name="Ohm R.A."/>
            <person name="de Jong J.F."/>
            <person name="Lugones L.G."/>
            <person name="Aerts A."/>
            <person name="Kothe E."/>
            <person name="Stajich J.E."/>
            <person name="de Vries R.P."/>
            <person name="Record E."/>
            <person name="Levasseur A."/>
            <person name="Baker S.E."/>
            <person name="Bartholomew K.A."/>
            <person name="Coutinho P.M."/>
            <person name="Erdmann S."/>
            <person name="Fowler T.J."/>
            <person name="Gathman A.C."/>
            <person name="Lombard V."/>
            <person name="Henrissat B."/>
            <person name="Knabe N."/>
            <person name="Kuees U."/>
            <person name="Lilly W.W."/>
            <person name="Lindquist E."/>
            <person name="Lucas S."/>
            <person name="Magnuson J.K."/>
            <person name="Piumi F."/>
            <person name="Raudaskoski M."/>
            <person name="Salamov A."/>
            <person name="Schmutz J."/>
            <person name="Schwarze F.W.M.R."/>
            <person name="vanKuyk P.A."/>
            <person name="Horton J.S."/>
            <person name="Grigoriev I.V."/>
            <person name="Woesten H.A.B."/>
        </authorList>
    </citation>
    <scope>NUCLEOTIDE SEQUENCE [LARGE SCALE GENOMIC DNA]</scope>
    <source>
        <strain evidence="5">H4-8 / FGSC 9210</strain>
    </source>
</reference>
<dbReference type="HOGENOM" id="CLU_403929_0_0_1"/>
<sequence>MEADGKQFKKASQTLTRSSQEVNRPTVTDHNIHEDFIRNPPNNEPIEFTHTKTRGLKEGAKEPEPYEPGVTGHEGIGRPKHADVEGEAVQEGSIHPRNPGSDTNVQASPSNLGLQSKENGKGIPTVAPNTFKGYHEHLPTYASLDIDYEQKYAPDAPGEELGAQARVWSVYNDEARIADAEKAGLFSSVVTTFVAQSSQKLDSDYFKITASLLDELTRLQRAAAIGASVEDIPVSPLSSTSETQTRTDVWVNGLWLVSLTFSLLTALISVLAKQWIQHYGLLRNGAPRERAYVRQYRLWGFERWKIPIIVDFLPVLLNIALLLFFAGLAVYIAPLNTPIASVIIGLSATAFLAYAFTTVLPIFVSHCAYKTPVTDYIIVLAHLTHEYLILFLLRPAAFLCDSLWTLVVQNRPHRRLPRMPWAAYHYDPSSMTSREQSDIEEREDFIVVEALHWLCTSSANTSAASVSAQSASALPTNSSSLRSSRWIACRTAERELSALGRRCYMAQSPAVALANIDAIERLTRTVVHFPYELARISGVWSTSLWTHLYDARDRITSPTASALLRIALLERACSPDNRPSTLQSAQFAADSTFFAKEGLRLHPTVWRQLDRVLQRGIHDDEDPAWHARWREYLSPSANMSAHVGMMMDHGSCSTWTNYKSCWGSDSNRAWVNPTTFQPALQ</sequence>